<dbReference type="Gene3D" id="2.20.25.350">
    <property type="match status" value="1"/>
</dbReference>
<evidence type="ECO:0000256" key="6">
    <source>
        <dbReference type="ARBA" id="ARBA00023134"/>
    </source>
</evidence>
<dbReference type="Proteomes" id="UP001497623">
    <property type="component" value="Unassembled WGS sequence"/>
</dbReference>
<dbReference type="InterPro" id="IPR003307">
    <property type="entry name" value="W2_domain"/>
</dbReference>
<dbReference type="GO" id="GO:0003743">
    <property type="term" value="F:translation initiation factor activity"/>
    <property type="evidence" value="ECO:0007669"/>
    <property type="project" value="UniProtKB-KW"/>
</dbReference>
<feature type="compositionally biased region" description="Acidic residues" evidence="7">
    <location>
        <begin position="386"/>
        <end position="406"/>
    </location>
</feature>
<keyword evidence="3" id="KW-0396">Initiation factor</keyword>
<feature type="domain" description="W2" evidence="8">
    <location>
        <begin position="228"/>
        <end position="393"/>
    </location>
</feature>
<dbReference type="InterPro" id="IPR045196">
    <property type="entry name" value="IF2/IF5"/>
</dbReference>
<feature type="compositionally biased region" description="Acidic residues" evidence="7">
    <location>
        <begin position="441"/>
        <end position="456"/>
    </location>
</feature>
<comment type="similarity">
    <text evidence="1">Belongs to the eIF-2-beta/eIF-5 family.</text>
</comment>
<dbReference type="FunFam" id="2.20.25.350:FF:000001">
    <property type="entry name" value="Eukaryotic translation initiation factor 5"/>
    <property type="match status" value="1"/>
</dbReference>
<comment type="caution">
    <text evidence="9">The sequence shown here is derived from an EMBL/GenBank/DDBJ whole genome shotgun (WGS) entry which is preliminary data.</text>
</comment>
<evidence type="ECO:0000256" key="5">
    <source>
        <dbReference type="ARBA" id="ARBA00022917"/>
    </source>
</evidence>
<keyword evidence="4" id="KW-0547">Nucleotide-binding</keyword>
<dbReference type="PROSITE" id="PS51363">
    <property type="entry name" value="W2"/>
    <property type="match status" value="1"/>
</dbReference>
<dbReference type="SMART" id="SM00515">
    <property type="entry name" value="eIF5C"/>
    <property type="match status" value="1"/>
</dbReference>
<feature type="non-terminal residue" evidence="9">
    <location>
        <position position="456"/>
    </location>
</feature>
<name>A0AAV2QWF8_MEGNR</name>
<evidence type="ECO:0000256" key="3">
    <source>
        <dbReference type="ARBA" id="ARBA00022540"/>
    </source>
</evidence>
<dbReference type="GO" id="GO:0005092">
    <property type="term" value="F:GDP-dissociation inhibitor activity"/>
    <property type="evidence" value="ECO:0007669"/>
    <property type="project" value="TreeGrafter"/>
</dbReference>
<evidence type="ECO:0000313" key="10">
    <source>
        <dbReference type="Proteomes" id="UP001497623"/>
    </source>
</evidence>
<dbReference type="SMART" id="SM00653">
    <property type="entry name" value="eIF2B_5"/>
    <property type="match status" value="1"/>
</dbReference>
<dbReference type="FunFam" id="3.30.30.170:FF:000002">
    <property type="entry name" value="Eukaryotic translation initiation factor 5"/>
    <property type="match status" value="1"/>
</dbReference>
<dbReference type="GO" id="GO:0005829">
    <property type="term" value="C:cytosol"/>
    <property type="evidence" value="ECO:0007669"/>
    <property type="project" value="TreeGrafter"/>
</dbReference>
<evidence type="ECO:0000313" key="9">
    <source>
        <dbReference type="EMBL" id="CAL4104869.1"/>
    </source>
</evidence>
<feature type="compositionally biased region" description="Basic and acidic residues" evidence="7">
    <location>
        <begin position="407"/>
        <end position="419"/>
    </location>
</feature>
<dbReference type="GO" id="GO:0071074">
    <property type="term" value="F:eukaryotic initiation factor eIF2 binding"/>
    <property type="evidence" value="ECO:0007669"/>
    <property type="project" value="TreeGrafter"/>
</dbReference>
<dbReference type="SUPFAM" id="SSF48371">
    <property type="entry name" value="ARM repeat"/>
    <property type="match status" value="1"/>
</dbReference>
<dbReference type="InterPro" id="IPR016024">
    <property type="entry name" value="ARM-type_fold"/>
</dbReference>
<dbReference type="Gene3D" id="3.30.30.170">
    <property type="match status" value="1"/>
</dbReference>
<dbReference type="SUPFAM" id="SSF100966">
    <property type="entry name" value="Translation initiation factor 2 beta, aIF2beta, N-terminal domain"/>
    <property type="match status" value="1"/>
</dbReference>
<dbReference type="InterPro" id="IPR016189">
    <property type="entry name" value="Transl_init_fac_IF2/IF5_N"/>
</dbReference>
<evidence type="ECO:0000256" key="2">
    <source>
        <dbReference type="ARBA" id="ARBA00018059"/>
    </source>
</evidence>
<protein>
    <recommendedName>
        <fullName evidence="2">Eukaryotic translation initiation factor 5</fullName>
    </recommendedName>
</protein>
<dbReference type="Pfam" id="PF02020">
    <property type="entry name" value="W2"/>
    <property type="match status" value="1"/>
</dbReference>
<dbReference type="SUPFAM" id="SSF75689">
    <property type="entry name" value="Zinc-binding domain of translation initiation factor 2 beta"/>
    <property type="match status" value="1"/>
</dbReference>
<dbReference type="EMBL" id="CAXKWB010012526">
    <property type="protein sequence ID" value="CAL4104869.1"/>
    <property type="molecule type" value="Genomic_DNA"/>
</dbReference>
<dbReference type="GO" id="GO:0005525">
    <property type="term" value="F:GTP binding"/>
    <property type="evidence" value="ECO:0007669"/>
    <property type="project" value="UniProtKB-KW"/>
</dbReference>
<gene>
    <name evidence="9" type="ORF">MNOR_LOCUS17871</name>
</gene>
<dbReference type="Gene3D" id="1.25.40.180">
    <property type="match status" value="1"/>
</dbReference>
<keyword evidence="5" id="KW-0648">Protein biosynthesis</keyword>
<dbReference type="GO" id="GO:0001732">
    <property type="term" value="P:formation of cytoplasmic translation initiation complex"/>
    <property type="evidence" value="ECO:0007669"/>
    <property type="project" value="TreeGrafter"/>
</dbReference>
<feature type="region of interest" description="Disordered" evidence="7">
    <location>
        <begin position="386"/>
        <end position="456"/>
    </location>
</feature>
<dbReference type="Pfam" id="PF01873">
    <property type="entry name" value="eIF-5_eIF-2B"/>
    <property type="match status" value="1"/>
</dbReference>
<keyword evidence="6" id="KW-0342">GTP-binding</keyword>
<feature type="region of interest" description="Disordered" evidence="7">
    <location>
        <begin position="142"/>
        <end position="199"/>
    </location>
</feature>
<dbReference type="InterPro" id="IPR002735">
    <property type="entry name" value="Transl_init_fac_IF2/IF5_dom"/>
</dbReference>
<dbReference type="InterPro" id="IPR016190">
    <property type="entry name" value="Transl_init_fac_IF2/IF5_Zn-bd"/>
</dbReference>
<sequence>MTYNVNRGIMDAFYRYKMPKLQSKVEGKGNGIKTVIVNMVDVARSLARPPTYPCKYFGCELGAQTQFDYKNERYIVNGSHDSNKLQSLLDGFIKRFVLCPQCDNPETVLFPNEKKGIIKQTCKACGYQGLLDMTHKLTTFILKNPPDLKPNQQGTSLTKKKDRKRGENGSLRPGSPKVGGSDCSDNDQNGDADDDDDWSVDVSDAAVKERQKDLTSGVKNLTISNDIEKTASERLEVFFDYCKSKKDSGVLKPGADLVTYKDIAGEAERLDVKEGKGIMVLVELLFDDNIIKEIPQYRILLLLFTHGNPKVQKYLIGAAEKLIEVKKETLLPKTPMIFKALYDNDVIEEEVLLDWGKKVSKKYVDKDVAADIHAKAQPFLKWLQEAEEEETTEEEESDADDLEIDYDDKAPSKSLKEQEASTNDTEPKLSVAEAPKIQVSGEEESDDDDDVDIDNL</sequence>
<dbReference type="PANTHER" id="PTHR23001:SF7">
    <property type="entry name" value="EUKARYOTIC TRANSLATION INITIATION FACTOR 5"/>
    <property type="match status" value="1"/>
</dbReference>
<dbReference type="PANTHER" id="PTHR23001">
    <property type="entry name" value="EUKARYOTIC TRANSLATION INITIATION FACTOR"/>
    <property type="match status" value="1"/>
</dbReference>
<dbReference type="AlphaFoldDB" id="A0AAV2QWF8"/>
<reference evidence="9 10" key="1">
    <citation type="submission" date="2024-05" db="EMBL/GenBank/DDBJ databases">
        <authorList>
            <person name="Wallberg A."/>
        </authorList>
    </citation>
    <scope>NUCLEOTIDE SEQUENCE [LARGE SCALE GENOMIC DNA]</scope>
</reference>
<keyword evidence="10" id="KW-1185">Reference proteome</keyword>
<evidence type="ECO:0000256" key="7">
    <source>
        <dbReference type="SAM" id="MobiDB-lite"/>
    </source>
</evidence>
<feature type="compositionally biased region" description="Acidic residues" evidence="7">
    <location>
        <begin position="184"/>
        <end position="199"/>
    </location>
</feature>
<organism evidence="9 10">
    <name type="scientific">Meganyctiphanes norvegica</name>
    <name type="common">Northern krill</name>
    <name type="synonym">Thysanopoda norvegica</name>
    <dbReference type="NCBI Taxonomy" id="48144"/>
    <lineage>
        <taxon>Eukaryota</taxon>
        <taxon>Metazoa</taxon>
        <taxon>Ecdysozoa</taxon>
        <taxon>Arthropoda</taxon>
        <taxon>Crustacea</taxon>
        <taxon>Multicrustacea</taxon>
        <taxon>Malacostraca</taxon>
        <taxon>Eumalacostraca</taxon>
        <taxon>Eucarida</taxon>
        <taxon>Euphausiacea</taxon>
        <taxon>Euphausiidae</taxon>
        <taxon>Meganyctiphanes</taxon>
    </lineage>
</organism>
<evidence type="ECO:0000256" key="4">
    <source>
        <dbReference type="ARBA" id="ARBA00022741"/>
    </source>
</evidence>
<accession>A0AAV2QWF8</accession>
<evidence type="ECO:0000256" key="1">
    <source>
        <dbReference type="ARBA" id="ARBA00010397"/>
    </source>
</evidence>
<evidence type="ECO:0000259" key="8">
    <source>
        <dbReference type="PROSITE" id="PS51363"/>
    </source>
</evidence>
<proteinExistence type="inferred from homology"/>
<dbReference type="CDD" id="cd11561">
    <property type="entry name" value="W2_eIF5"/>
    <property type="match status" value="1"/>
</dbReference>